<sequence>MTRRPARAQTPRHPELDRTLRRRGFLGVAAGATAATLLGGPLGGTALASTGTDATPQGGHGRGPIVPRGKLGIQLYTVRDQIQALGFATVFKELNRYGYDSVEFAGYTQGTGDLTLRQLKRLMRDHGLRGIGSHVGYYSGNPADYTFATQLEKVLDDAAALGLPHVGTAASPDRYGRTVDAWKRAAEDFNTYGAAARTRGLKFYQHNHQMEFGFAQDKPDVRLYDVLLAETDPELVYLEMDIYWAFAGQHRFSVRPDGTPAPFDPVDYVLKAPHRYPLFHVKDGEHDEASADGYHMVDVGDGDLDYEKFIGAVLKRGHQGPHGRRADHHWLMERDDAVDPEANPAGSLTSARRSAAYLRRKH</sequence>
<dbReference type="InterPro" id="IPR006311">
    <property type="entry name" value="TAT_signal"/>
</dbReference>
<dbReference type="EMBL" id="BAAARJ010000016">
    <property type="protein sequence ID" value="GAA2626428.1"/>
    <property type="molecule type" value="Genomic_DNA"/>
</dbReference>
<name>A0ABN3QH48_9ACTN</name>
<dbReference type="GO" id="GO:0016853">
    <property type="term" value="F:isomerase activity"/>
    <property type="evidence" value="ECO:0007669"/>
    <property type="project" value="UniProtKB-KW"/>
</dbReference>
<accession>A0ABN3QH48</accession>
<dbReference type="InterPro" id="IPR036237">
    <property type="entry name" value="Xyl_isomerase-like_sf"/>
</dbReference>
<dbReference type="Pfam" id="PF01261">
    <property type="entry name" value="AP_endonuc_2"/>
    <property type="match status" value="1"/>
</dbReference>
<keyword evidence="4" id="KW-1185">Reference proteome</keyword>
<keyword evidence="3" id="KW-0413">Isomerase</keyword>
<dbReference type="PANTHER" id="PTHR12110">
    <property type="entry name" value="HYDROXYPYRUVATE ISOMERASE"/>
    <property type="match status" value="1"/>
</dbReference>
<feature type="region of interest" description="Disordered" evidence="1">
    <location>
        <begin position="338"/>
        <end position="362"/>
    </location>
</feature>
<evidence type="ECO:0000313" key="3">
    <source>
        <dbReference type="EMBL" id="GAA2626428.1"/>
    </source>
</evidence>
<evidence type="ECO:0000259" key="2">
    <source>
        <dbReference type="Pfam" id="PF01261"/>
    </source>
</evidence>
<dbReference type="InterPro" id="IPR050312">
    <property type="entry name" value="IolE/XylAMocC-like"/>
</dbReference>
<dbReference type="SUPFAM" id="SSF51658">
    <property type="entry name" value="Xylose isomerase-like"/>
    <property type="match status" value="1"/>
</dbReference>
<feature type="domain" description="Xylose isomerase-like TIM barrel" evidence="2">
    <location>
        <begin position="91"/>
        <end position="321"/>
    </location>
</feature>
<dbReference type="Gene3D" id="3.20.20.150">
    <property type="entry name" value="Divalent-metal-dependent TIM barrel enzymes"/>
    <property type="match status" value="1"/>
</dbReference>
<protein>
    <submittedName>
        <fullName evidence="3">Sugar phosphate isomerase/epimerase</fullName>
    </submittedName>
</protein>
<dbReference type="PROSITE" id="PS51318">
    <property type="entry name" value="TAT"/>
    <property type="match status" value="1"/>
</dbReference>
<evidence type="ECO:0000256" key="1">
    <source>
        <dbReference type="SAM" id="MobiDB-lite"/>
    </source>
</evidence>
<reference evidence="3 4" key="1">
    <citation type="journal article" date="2019" name="Int. J. Syst. Evol. Microbiol.">
        <title>The Global Catalogue of Microorganisms (GCM) 10K type strain sequencing project: providing services to taxonomists for standard genome sequencing and annotation.</title>
        <authorList>
            <consortium name="The Broad Institute Genomics Platform"/>
            <consortium name="The Broad Institute Genome Sequencing Center for Infectious Disease"/>
            <person name="Wu L."/>
            <person name="Ma J."/>
        </authorList>
    </citation>
    <scope>NUCLEOTIDE SEQUENCE [LARGE SCALE GENOMIC DNA]</scope>
    <source>
        <strain evidence="3 4">JCM 16373</strain>
    </source>
</reference>
<organism evidence="3 4">
    <name type="scientific">Streptomyces axinellae</name>
    <dbReference type="NCBI Taxonomy" id="552788"/>
    <lineage>
        <taxon>Bacteria</taxon>
        <taxon>Bacillati</taxon>
        <taxon>Actinomycetota</taxon>
        <taxon>Actinomycetes</taxon>
        <taxon>Kitasatosporales</taxon>
        <taxon>Streptomycetaceae</taxon>
        <taxon>Streptomyces</taxon>
    </lineage>
</organism>
<comment type="caution">
    <text evidence="3">The sequence shown here is derived from an EMBL/GenBank/DDBJ whole genome shotgun (WGS) entry which is preliminary data.</text>
</comment>
<dbReference type="Proteomes" id="UP001501447">
    <property type="component" value="Unassembled WGS sequence"/>
</dbReference>
<dbReference type="InterPro" id="IPR013022">
    <property type="entry name" value="Xyl_isomerase-like_TIM-brl"/>
</dbReference>
<gene>
    <name evidence="3" type="ORF">GCM10009863_46550</name>
</gene>
<evidence type="ECO:0000313" key="4">
    <source>
        <dbReference type="Proteomes" id="UP001501447"/>
    </source>
</evidence>
<dbReference type="RefSeq" id="WP_344568290.1">
    <property type="nucleotide sequence ID" value="NZ_BAAARJ010000016.1"/>
</dbReference>
<proteinExistence type="predicted"/>
<dbReference type="PANTHER" id="PTHR12110:SF41">
    <property type="entry name" value="INOSOSE DEHYDRATASE"/>
    <property type="match status" value="1"/>
</dbReference>